<proteinExistence type="predicted"/>
<sequence length="221" mass="25182">MFTTDIEQIPGRRTLWEQTAQRLQTLIANGTIAPGTRLTENALAKQLGVSRAPLREAIRHLMNIGLLISEPYKGVRVLELTSEGLHQLYEYRTGIEQMAFRSLWPKRSAESFADLDRRHARLLEAIDSGDSALAIDRELELHQWCYELSGNALLIDAWGRVKPHLRCYFVLHQRAHNRSGPARQSHDRYLEHAKGESLPAALDFIEAHMKQGFDQVIDHVG</sequence>
<dbReference type="CDD" id="cd07377">
    <property type="entry name" value="WHTH_GntR"/>
    <property type="match status" value="1"/>
</dbReference>
<dbReference type="PRINTS" id="PR00035">
    <property type="entry name" value="HTHGNTR"/>
</dbReference>
<name>A0A1Q8SXI0_9GAMM</name>
<keyword evidence="6" id="KW-1185">Reference proteome</keyword>
<dbReference type="STRING" id="404433.BTW07_01095"/>
<evidence type="ECO:0000313" key="5">
    <source>
        <dbReference type="EMBL" id="OLO06123.1"/>
    </source>
</evidence>
<keyword evidence="2" id="KW-0238">DNA-binding</keyword>
<keyword evidence="3" id="KW-0804">Transcription</keyword>
<dbReference type="SMART" id="SM00895">
    <property type="entry name" value="FCD"/>
    <property type="match status" value="1"/>
</dbReference>
<organism evidence="5 6">
    <name type="scientific">Salinicola socius</name>
    <dbReference type="NCBI Taxonomy" id="404433"/>
    <lineage>
        <taxon>Bacteria</taxon>
        <taxon>Pseudomonadati</taxon>
        <taxon>Pseudomonadota</taxon>
        <taxon>Gammaproteobacteria</taxon>
        <taxon>Oceanospirillales</taxon>
        <taxon>Halomonadaceae</taxon>
        <taxon>Salinicola</taxon>
    </lineage>
</organism>
<dbReference type="Pfam" id="PF07729">
    <property type="entry name" value="FCD"/>
    <property type="match status" value="1"/>
</dbReference>
<dbReference type="InterPro" id="IPR036390">
    <property type="entry name" value="WH_DNA-bd_sf"/>
</dbReference>
<dbReference type="InterPro" id="IPR000524">
    <property type="entry name" value="Tscrpt_reg_HTH_GntR"/>
</dbReference>
<dbReference type="GO" id="GO:0003677">
    <property type="term" value="F:DNA binding"/>
    <property type="evidence" value="ECO:0007669"/>
    <property type="project" value="UniProtKB-KW"/>
</dbReference>
<feature type="domain" description="HTH gntR-type" evidence="4">
    <location>
        <begin position="13"/>
        <end position="80"/>
    </location>
</feature>
<dbReference type="InterPro" id="IPR036388">
    <property type="entry name" value="WH-like_DNA-bd_sf"/>
</dbReference>
<comment type="caution">
    <text evidence="5">The sequence shown here is derived from an EMBL/GenBank/DDBJ whole genome shotgun (WGS) entry which is preliminary data.</text>
</comment>
<gene>
    <name evidence="5" type="ORF">BTW07_01095</name>
</gene>
<dbReference type="InterPro" id="IPR008920">
    <property type="entry name" value="TF_FadR/GntR_C"/>
</dbReference>
<dbReference type="AlphaFoldDB" id="A0A1Q8SXI0"/>
<dbReference type="InterPro" id="IPR011711">
    <property type="entry name" value="GntR_C"/>
</dbReference>
<dbReference type="OrthoDB" id="9799812at2"/>
<evidence type="ECO:0000256" key="2">
    <source>
        <dbReference type="ARBA" id="ARBA00023125"/>
    </source>
</evidence>
<reference evidence="5 6" key="1">
    <citation type="submission" date="2016-12" db="EMBL/GenBank/DDBJ databases">
        <title>Draft genome sequences of strains Salinicola socius SMB35, Salinicola sp. MH3R3-1 and Chromohalobacter sp. SMB17 from the Verkhnekamsk potash mining region of Russia.</title>
        <authorList>
            <person name="Mavrodi D.V."/>
            <person name="Olsson B.E."/>
            <person name="Korsakova E.S."/>
            <person name="Pyankova A."/>
            <person name="Mavrodi O.V."/>
            <person name="Plotnikova E.G."/>
        </authorList>
    </citation>
    <scope>NUCLEOTIDE SEQUENCE [LARGE SCALE GENOMIC DNA]</scope>
    <source>
        <strain evidence="5 6">SMB35</strain>
    </source>
</reference>
<evidence type="ECO:0000259" key="4">
    <source>
        <dbReference type="PROSITE" id="PS50949"/>
    </source>
</evidence>
<dbReference type="GO" id="GO:0003700">
    <property type="term" value="F:DNA-binding transcription factor activity"/>
    <property type="evidence" value="ECO:0007669"/>
    <property type="project" value="InterPro"/>
</dbReference>
<dbReference type="Pfam" id="PF00392">
    <property type="entry name" value="GntR"/>
    <property type="match status" value="1"/>
</dbReference>
<accession>A0A1Q8SXI0</accession>
<dbReference type="PANTHER" id="PTHR43537">
    <property type="entry name" value="TRANSCRIPTIONAL REGULATOR, GNTR FAMILY"/>
    <property type="match status" value="1"/>
</dbReference>
<evidence type="ECO:0000256" key="1">
    <source>
        <dbReference type="ARBA" id="ARBA00023015"/>
    </source>
</evidence>
<dbReference type="Proteomes" id="UP000186878">
    <property type="component" value="Unassembled WGS sequence"/>
</dbReference>
<dbReference type="SUPFAM" id="SSF46785">
    <property type="entry name" value="Winged helix' DNA-binding domain"/>
    <property type="match status" value="1"/>
</dbReference>
<dbReference type="SUPFAM" id="SSF48008">
    <property type="entry name" value="GntR ligand-binding domain-like"/>
    <property type="match status" value="1"/>
</dbReference>
<dbReference type="EMBL" id="MSDO01000001">
    <property type="protein sequence ID" value="OLO06123.1"/>
    <property type="molecule type" value="Genomic_DNA"/>
</dbReference>
<protein>
    <recommendedName>
        <fullName evidence="4">HTH gntR-type domain-containing protein</fullName>
    </recommendedName>
</protein>
<keyword evidence="1" id="KW-0805">Transcription regulation</keyword>
<dbReference type="PROSITE" id="PS50949">
    <property type="entry name" value="HTH_GNTR"/>
    <property type="match status" value="1"/>
</dbReference>
<evidence type="ECO:0000256" key="3">
    <source>
        <dbReference type="ARBA" id="ARBA00023163"/>
    </source>
</evidence>
<dbReference type="RefSeq" id="WP_075568293.1">
    <property type="nucleotide sequence ID" value="NZ_MSDO01000001.1"/>
</dbReference>
<dbReference type="Gene3D" id="1.10.10.10">
    <property type="entry name" value="Winged helix-like DNA-binding domain superfamily/Winged helix DNA-binding domain"/>
    <property type="match status" value="1"/>
</dbReference>
<evidence type="ECO:0000313" key="6">
    <source>
        <dbReference type="Proteomes" id="UP000186878"/>
    </source>
</evidence>
<dbReference type="Gene3D" id="1.20.120.530">
    <property type="entry name" value="GntR ligand-binding domain-like"/>
    <property type="match status" value="1"/>
</dbReference>
<dbReference type="SMART" id="SM00345">
    <property type="entry name" value="HTH_GNTR"/>
    <property type="match status" value="1"/>
</dbReference>
<dbReference type="PANTHER" id="PTHR43537:SF45">
    <property type="entry name" value="GNTR FAMILY REGULATORY PROTEIN"/>
    <property type="match status" value="1"/>
</dbReference>